<evidence type="ECO:0000313" key="1">
    <source>
        <dbReference type="EMBL" id="GAA1558960.1"/>
    </source>
</evidence>
<accession>A0ABP4NEH2</accession>
<reference evidence="2" key="1">
    <citation type="journal article" date="2019" name="Int. J. Syst. Evol. Microbiol.">
        <title>The Global Catalogue of Microorganisms (GCM) 10K type strain sequencing project: providing services to taxonomists for standard genome sequencing and annotation.</title>
        <authorList>
            <consortium name="The Broad Institute Genomics Platform"/>
            <consortium name="The Broad Institute Genome Sequencing Center for Infectious Disease"/>
            <person name="Wu L."/>
            <person name="Ma J."/>
        </authorList>
    </citation>
    <scope>NUCLEOTIDE SEQUENCE [LARGE SCALE GENOMIC DNA]</scope>
    <source>
        <strain evidence="2">JCM 14969</strain>
    </source>
</reference>
<comment type="caution">
    <text evidence="1">The sequence shown here is derived from an EMBL/GenBank/DDBJ whole genome shotgun (WGS) entry which is preliminary data.</text>
</comment>
<proteinExistence type="predicted"/>
<gene>
    <name evidence="1" type="ORF">GCM10009789_10480</name>
</gene>
<name>A0ABP4NEH2_9ACTN</name>
<evidence type="ECO:0000313" key="2">
    <source>
        <dbReference type="Proteomes" id="UP001500393"/>
    </source>
</evidence>
<keyword evidence="2" id="KW-1185">Reference proteome</keyword>
<dbReference type="Proteomes" id="UP001500393">
    <property type="component" value="Unassembled WGS sequence"/>
</dbReference>
<sequence>MAGVLAPFLAEHLHATGQDLTAVAATDDKLLVLAAVYARLPAVAQGVGEANAAMPAPSPAVEDGQQLLVQVNDLLGETADAIRHRLRTLSDRNTC</sequence>
<organism evidence="1 2">
    <name type="scientific">Kribbella sancticallisti</name>
    <dbReference type="NCBI Taxonomy" id="460087"/>
    <lineage>
        <taxon>Bacteria</taxon>
        <taxon>Bacillati</taxon>
        <taxon>Actinomycetota</taxon>
        <taxon>Actinomycetes</taxon>
        <taxon>Propionibacteriales</taxon>
        <taxon>Kribbellaceae</taxon>
        <taxon>Kribbella</taxon>
    </lineage>
</organism>
<protein>
    <submittedName>
        <fullName evidence="1">Uncharacterized protein</fullName>
    </submittedName>
</protein>
<dbReference type="EMBL" id="BAAAOS010000007">
    <property type="protein sequence ID" value="GAA1558960.1"/>
    <property type="molecule type" value="Genomic_DNA"/>
</dbReference>